<evidence type="ECO:0000313" key="23">
    <source>
        <dbReference type="EMBL" id="MBI2876162.1"/>
    </source>
</evidence>
<keyword evidence="10 18" id="KW-0378">Hydrolase</keyword>
<dbReference type="FunFam" id="3.40.50.2300:FF:000018">
    <property type="entry name" value="DNA-binding transcriptional regulator NtrC"/>
    <property type="match status" value="1"/>
</dbReference>
<dbReference type="Gene3D" id="3.30.1700.10">
    <property type="entry name" value="lpxc deacetylase, domain 2"/>
    <property type="match status" value="1"/>
</dbReference>
<keyword evidence="6 19" id="KW-0597">Phosphoprotein</keyword>
<dbReference type="Proteomes" id="UP000769766">
    <property type="component" value="Unassembled WGS sequence"/>
</dbReference>
<sequence length="718" mass="78296">MANGHILVVDDERGILKSLEGILSDEGFQVSKAMEGHQALEIVLSDAPPDLILLDIWIPGMDGLELLKEIKALRSDIEIVMMSGHGNIDTAVKATKLGAFDFIEKPLSLENVLLTVHHALAQKKLLKKGAQLERHLSSRGEIIGGSPHIQEIQQFIAQAALEEGNILFCGEEGTGKEFIARAIHQQSPRKEGPFIKVNCAHWSSTLMEGLLFGVQKRSSPSIDSWGEGRLQAAAGGTLFLALVDELAAEVQGGLCLALQETKVRRIGSRMALSLDVRVIASSSGELSHRVAAGGFSHGLFGCLGERIFRTLPLRERRADIPLLLRYFLEEYSREMALPSKEISPSALELLARYDWPGNVKELKNLVKKMVLETSRSLIELKDLPSPLRGLPGGPEGQPIGKGAGKAAVHGLGWTSKGEGRMGERSGPAKRLPSSLSPQRTLSRSVVLCGQGLHSGIKSGMILIPLPPCSGIHFGDISTGHTIPAHLDYVDSTQYATVLKRGTTYARTVEHLMAALHIYGIHNLLVKISDEVPIMDGSAQEFCRLIEDGGIEEQEAVMEALIIDDCYTAGDPQTGRTISLEPYQGLAIQFLLELPPPIGRQELTYIAQGVEDFRTQIAPARTFVFLKEVEYLEGKGLTKGGRLNNVILLDPERVINTSLRFPDEFVRHKILDILGDLYLLGRPIRGRITARMTGHTENLQLLQQIRHLAGGSPRPGGAP</sequence>
<feature type="domain" description="Response regulatory" evidence="22">
    <location>
        <begin position="5"/>
        <end position="120"/>
    </location>
</feature>
<dbReference type="GO" id="GO:0016020">
    <property type="term" value="C:membrane"/>
    <property type="evidence" value="ECO:0007669"/>
    <property type="project" value="GOC"/>
</dbReference>
<gene>
    <name evidence="18 23" type="primary">lpxC</name>
    <name evidence="23" type="ORF">HYY20_04710</name>
</gene>
<dbReference type="SUPFAM" id="SSF52172">
    <property type="entry name" value="CheY-like"/>
    <property type="match status" value="1"/>
</dbReference>
<dbReference type="InterPro" id="IPR002078">
    <property type="entry name" value="Sigma_54_int"/>
</dbReference>
<dbReference type="InterPro" id="IPR011006">
    <property type="entry name" value="CheY-like_superfamily"/>
</dbReference>
<dbReference type="InterPro" id="IPR027417">
    <property type="entry name" value="P-loop_NTPase"/>
</dbReference>
<dbReference type="SUPFAM" id="SSF52540">
    <property type="entry name" value="P-loop containing nucleoside triphosphate hydrolases"/>
    <property type="match status" value="1"/>
</dbReference>
<dbReference type="SMART" id="SM00448">
    <property type="entry name" value="REC"/>
    <property type="match status" value="1"/>
</dbReference>
<dbReference type="GO" id="GO:0046872">
    <property type="term" value="F:metal ion binding"/>
    <property type="evidence" value="ECO:0007669"/>
    <property type="project" value="UniProtKB-KW"/>
</dbReference>
<dbReference type="PROSITE" id="PS00675">
    <property type="entry name" value="SIGMA54_INTERACT_1"/>
    <property type="match status" value="1"/>
</dbReference>
<evidence type="ECO:0000256" key="15">
    <source>
        <dbReference type="ARBA" id="ARBA00023098"/>
    </source>
</evidence>
<evidence type="ECO:0000256" key="14">
    <source>
        <dbReference type="ARBA" id="ARBA00023015"/>
    </source>
</evidence>
<evidence type="ECO:0000256" key="8">
    <source>
        <dbReference type="ARBA" id="ARBA00022723"/>
    </source>
</evidence>
<keyword evidence="9" id="KW-0547">Nucleotide-binding</keyword>
<dbReference type="Gene3D" id="3.40.50.2300">
    <property type="match status" value="1"/>
</dbReference>
<evidence type="ECO:0000313" key="24">
    <source>
        <dbReference type="Proteomes" id="UP000769766"/>
    </source>
</evidence>
<dbReference type="AlphaFoldDB" id="A0A932FWC1"/>
<evidence type="ECO:0000256" key="9">
    <source>
        <dbReference type="ARBA" id="ARBA00022741"/>
    </source>
</evidence>
<evidence type="ECO:0000256" key="1">
    <source>
        <dbReference type="ARBA" id="ARBA00001947"/>
    </source>
</evidence>
<evidence type="ECO:0000256" key="6">
    <source>
        <dbReference type="ARBA" id="ARBA00022553"/>
    </source>
</evidence>
<proteinExistence type="inferred from homology"/>
<keyword evidence="13" id="KW-0902">Two-component regulatory system</keyword>
<comment type="caution">
    <text evidence="23">The sequence shown here is derived from an EMBL/GenBank/DDBJ whole genome shotgun (WGS) entry which is preliminary data.</text>
</comment>
<feature type="active site" description="Proton donor" evidence="18">
    <location>
        <position position="694"/>
    </location>
</feature>
<evidence type="ECO:0000256" key="10">
    <source>
        <dbReference type="ARBA" id="ARBA00022801"/>
    </source>
</evidence>
<dbReference type="Gene3D" id="3.40.50.300">
    <property type="entry name" value="P-loop containing nucleotide triphosphate hydrolases"/>
    <property type="match status" value="1"/>
</dbReference>
<dbReference type="GO" id="GO:0103117">
    <property type="term" value="F:UDP-3-O-acyl-N-acetylglucosamine deacetylase activity"/>
    <property type="evidence" value="ECO:0007669"/>
    <property type="project" value="UniProtKB-UniRule"/>
</dbReference>
<dbReference type="EMBL" id="JACPRF010000144">
    <property type="protein sequence ID" value="MBI2876162.1"/>
    <property type="molecule type" value="Genomic_DNA"/>
</dbReference>
<dbReference type="Pfam" id="PF00072">
    <property type="entry name" value="Response_reg"/>
    <property type="match status" value="1"/>
</dbReference>
<evidence type="ECO:0000256" key="13">
    <source>
        <dbReference type="ARBA" id="ARBA00023012"/>
    </source>
</evidence>
<evidence type="ECO:0000256" key="3">
    <source>
        <dbReference type="ARBA" id="ARBA00005002"/>
    </source>
</evidence>
<dbReference type="HAMAP" id="MF_00388">
    <property type="entry name" value="LpxC"/>
    <property type="match status" value="1"/>
</dbReference>
<evidence type="ECO:0000259" key="21">
    <source>
        <dbReference type="PROSITE" id="PS50045"/>
    </source>
</evidence>
<comment type="pathway">
    <text evidence="3 18">Glycolipid biosynthesis; lipid IV(A) biosynthesis; lipid IV(A) from (3R)-3-hydroxytetradecanoyl-[acyl-carrier-protein] and UDP-N-acetyl-alpha-D-glucosamine: step 2/6.</text>
</comment>
<dbReference type="GO" id="GO:0005524">
    <property type="term" value="F:ATP binding"/>
    <property type="evidence" value="ECO:0007669"/>
    <property type="project" value="UniProtKB-KW"/>
</dbReference>
<evidence type="ECO:0000256" key="19">
    <source>
        <dbReference type="PROSITE-ProRule" id="PRU00169"/>
    </source>
</evidence>
<comment type="cofactor">
    <cofactor evidence="1 18">
        <name>Zn(2+)</name>
        <dbReference type="ChEBI" id="CHEBI:29105"/>
    </cofactor>
</comment>
<organism evidence="23 24">
    <name type="scientific">Tectimicrobiota bacterium</name>
    <dbReference type="NCBI Taxonomy" id="2528274"/>
    <lineage>
        <taxon>Bacteria</taxon>
        <taxon>Pseudomonadati</taxon>
        <taxon>Nitrospinota/Tectimicrobiota group</taxon>
        <taxon>Candidatus Tectimicrobiota</taxon>
    </lineage>
</organism>
<dbReference type="InterPro" id="IPR001789">
    <property type="entry name" value="Sig_transdc_resp-reg_receiver"/>
</dbReference>
<dbReference type="EC" id="3.5.1.108" evidence="4 18"/>
<dbReference type="Gene3D" id="3.30.230.20">
    <property type="entry name" value="lpxc deacetylase, domain 1"/>
    <property type="match status" value="1"/>
</dbReference>
<feature type="modified residue" description="4-aspartylphosphate" evidence="19">
    <location>
        <position position="55"/>
    </location>
</feature>
<keyword evidence="7 18" id="KW-0441">Lipid A biosynthesis</keyword>
<dbReference type="InterPro" id="IPR058031">
    <property type="entry name" value="AAA_lid_NorR"/>
</dbReference>
<keyword evidence="14" id="KW-0805">Transcription regulation</keyword>
<evidence type="ECO:0000259" key="22">
    <source>
        <dbReference type="PROSITE" id="PS50110"/>
    </source>
</evidence>
<evidence type="ECO:0000256" key="5">
    <source>
        <dbReference type="ARBA" id="ARBA00022516"/>
    </source>
</evidence>
<dbReference type="InterPro" id="IPR025662">
    <property type="entry name" value="Sigma_54_int_dom_ATP-bd_1"/>
</dbReference>
<dbReference type="CDD" id="cd00009">
    <property type="entry name" value="AAA"/>
    <property type="match status" value="1"/>
</dbReference>
<dbReference type="PROSITE" id="PS50045">
    <property type="entry name" value="SIGMA54_INTERACT_4"/>
    <property type="match status" value="1"/>
</dbReference>
<keyword evidence="11 18" id="KW-0862">Zinc</keyword>
<dbReference type="NCBIfam" id="TIGR00325">
    <property type="entry name" value="lpxC"/>
    <property type="match status" value="1"/>
</dbReference>
<evidence type="ECO:0000256" key="7">
    <source>
        <dbReference type="ARBA" id="ARBA00022556"/>
    </source>
</evidence>
<evidence type="ECO:0000256" key="20">
    <source>
        <dbReference type="SAM" id="MobiDB-lite"/>
    </source>
</evidence>
<keyword evidence="5 18" id="KW-0444">Lipid biosynthesis</keyword>
<keyword evidence="16" id="KW-0804">Transcription</keyword>
<comment type="similarity">
    <text evidence="18">Belongs to the LpxC family.</text>
</comment>
<dbReference type="InterPro" id="IPR004463">
    <property type="entry name" value="UDP-acyl_GlcNac_deAcase"/>
</dbReference>
<dbReference type="InterPro" id="IPR020568">
    <property type="entry name" value="Ribosomal_Su5_D2-typ_SF"/>
</dbReference>
<keyword evidence="8 18" id="KW-0479">Metal-binding</keyword>
<dbReference type="Pfam" id="PF00158">
    <property type="entry name" value="Sigma54_activat"/>
    <property type="match status" value="1"/>
</dbReference>
<evidence type="ECO:0000256" key="11">
    <source>
        <dbReference type="ARBA" id="ARBA00022833"/>
    </source>
</evidence>
<dbReference type="PANTHER" id="PTHR32071:SF17">
    <property type="entry name" value="TRANSCRIPTIONAL REGULATOR (NTRC FAMILY)"/>
    <property type="match status" value="1"/>
</dbReference>
<dbReference type="GO" id="GO:0006355">
    <property type="term" value="P:regulation of DNA-templated transcription"/>
    <property type="evidence" value="ECO:0007669"/>
    <property type="project" value="InterPro"/>
</dbReference>
<dbReference type="InterPro" id="IPR015870">
    <property type="entry name" value="UDP-acyl_N-AcGlcN_deAcase_N"/>
</dbReference>
<dbReference type="InterPro" id="IPR011334">
    <property type="entry name" value="UDP-acyl_GlcNac_deAcase_C"/>
</dbReference>
<feature type="binding site" evidence="18">
    <location>
        <position position="510"/>
    </location>
    <ligand>
        <name>Zn(2+)</name>
        <dbReference type="ChEBI" id="CHEBI:29105"/>
    </ligand>
</feature>
<dbReference type="PANTHER" id="PTHR32071">
    <property type="entry name" value="TRANSCRIPTIONAL REGULATORY PROTEIN"/>
    <property type="match status" value="1"/>
</dbReference>
<feature type="region of interest" description="Disordered" evidence="20">
    <location>
        <begin position="413"/>
        <end position="437"/>
    </location>
</feature>
<evidence type="ECO:0000256" key="17">
    <source>
        <dbReference type="ARBA" id="ARBA00024535"/>
    </source>
</evidence>
<keyword evidence="15 18" id="KW-0443">Lipid metabolism</keyword>
<reference evidence="23" key="1">
    <citation type="submission" date="2020-07" db="EMBL/GenBank/DDBJ databases">
        <title>Huge and variable diversity of episymbiotic CPR bacteria and DPANN archaea in groundwater ecosystems.</title>
        <authorList>
            <person name="He C.Y."/>
            <person name="Keren R."/>
            <person name="Whittaker M."/>
            <person name="Farag I.F."/>
            <person name="Doudna J."/>
            <person name="Cate J.H.D."/>
            <person name="Banfield J.F."/>
        </authorList>
    </citation>
    <scope>NUCLEOTIDE SEQUENCE</scope>
    <source>
        <strain evidence="23">NC_groundwater_672_Ag_B-0.1um_62_36</strain>
    </source>
</reference>
<evidence type="ECO:0000256" key="16">
    <source>
        <dbReference type="ARBA" id="ARBA00023163"/>
    </source>
</evidence>
<dbReference type="Gene3D" id="1.10.8.60">
    <property type="match status" value="1"/>
</dbReference>
<dbReference type="GO" id="GO:0009245">
    <property type="term" value="P:lipid A biosynthetic process"/>
    <property type="evidence" value="ECO:0007669"/>
    <property type="project" value="UniProtKB-UniRule"/>
</dbReference>
<evidence type="ECO:0000256" key="2">
    <source>
        <dbReference type="ARBA" id="ARBA00002923"/>
    </source>
</evidence>
<evidence type="ECO:0000256" key="4">
    <source>
        <dbReference type="ARBA" id="ARBA00012745"/>
    </source>
</evidence>
<feature type="domain" description="Sigma-54 factor interaction" evidence="21">
    <location>
        <begin position="142"/>
        <end position="371"/>
    </location>
</feature>
<evidence type="ECO:0000256" key="12">
    <source>
        <dbReference type="ARBA" id="ARBA00022840"/>
    </source>
</evidence>
<feature type="binding site" evidence="18">
    <location>
        <position position="671"/>
    </location>
    <ligand>
        <name>Zn(2+)</name>
        <dbReference type="ChEBI" id="CHEBI:29105"/>
    </ligand>
</feature>
<evidence type="ECO:0000256" key="18">
    <source>
        <dbReference type="HAMAP-Rule" id="MF_00388"/>
    </source>
</evidence>
<dbReference type="SUPFAM" id="SSF54211">
    <property type="entry name" value="Ribosomal protein S5 domain 2-like"/>
    <property type="match status" value="2"/>
</dbReference>
<dbReference type="Pfam" id="PF25601">
    <property type="entry name" value="AAA_lid_14"/>
    <property type="match status" value="1"/>
</dbReference>
<dbReference type="CDD" id="cd17550">
    <property type="entry name" value="REC_NtrX-like"/>
    <property type="match status" value="1"/>
</dbReference>
<feature type="binding site" evidence="18">
    <location>
        <position position="667"/>
    </location>
    <ligand>
        <name>Zn(2+)</name>
        <dbReference type="ChEBI" id="CHEBI:29105"/>
    </ligand>
</feature>
<dbReference type="Pfam" id="PF03331">
    <property type="entry name" value="LpxC"/>
    <property type="match status" value="1"/>
</dbReference>
<comment type="catalytic activity">
    <reaction evidence="17 18">
        <text>a UDP-3-O-[(3R)-3-hydroxyacyl]-N-acetyl-alpha-D-glucosamine + H2O = a UDP-3-O-[(3R)-3-hydroxyacyl]-alpha-D-glucosamine + acetate</text>
        <dbReference type="Rhea" id="RHEA:67816"/>
        <dbReference type="ChEBI" id="CHEBI:15377"/>
        <dbReference type="ChEBI" id="CHEBI:30089"/>
        <dbReference type="ChEBI" id="CHEBI:137740"/>
        <dbReference type="ChEBI" id="CHEBI:173225"/>
        <dbReference type="EC" id="3.5.1.108"/>
    </reaction>
</comment>
<comment type="function">
    <text evidence="2 18">Catalyzes the hydrolysis of UDP-3-O-myristoyl-N-acetylglucosamine to form UDP-3-O-myristoylglucosamine and acetate, the committed step in lipid A biosynthesis.</text>
</comment>
<keyword evidence="12" id="KW-0067">ATP-binding</keyword>
<name>A0A932FWC1_UNCTE</name>
<protein>
    <recommendedName>
        <fullName evidence="4 18">UDP-3-O-acyl-N-acetylglucosamine deacetylase</fullName>
        <shortName evidence="18">UDP-3-O-acyl-GlcNAc deacetylase</shortName>
        <ecNumber evidence="4 18">3.5.1.108</ecNumber>
    </recommendedName>
    <alternativeName>
        <fullName evidence="18">UDP-3-O-[R-3-hydroxymyristoyl]-N-acetylglucosamine deacetylase</fullName>
    </alternativeName>
</protein>
<accession>A0A932FWC1</accession>
<dbReference type="PROSITE" id="PS50110">
    <property type="entry name" value="RESPONSE_REGULATORY"/>
    <property type="match status" value="1"/>
</dbReference>
<dbReference type="GO" id="GO:0000160">
    <property type="term" value="P:phosphorelay signal transduction system"/>
    <property type="evidence" value="ECO:0007669"/>
    <property type="project" value="UniProtKB-KW"/>
</dbReference>